<dbReference type="EMBL" id="QVQA01000518">
    <property type="protein sequence ID" value="KAF5092189.1"/>
    <property type="molecule type" value="Genomic_DNA"/>
</dbReference>
<accession>A0ACB6UXQ2</accession>
<sequence>MLRLTHTLLRQRTASRVLLASTRFYATVQSTAAASSAGSVSVDFQAAPFNEASLKHRISTHVQPEDAPALDEASVLSALLACITPNTTPHHTLQPSLSGSEYAALQLSLLDELLANHRFCQALTPEVLRSFFLNTANCDQEAGTAAAIRVIRAYNSVYTGDGRRFVPLELGMIPFRKAVYSAHIDDAFAIMNLTAGSPGYVQYVKRLWWRYGRGYVVASGSTLASVHLLLKSGLVGEWPSTLGVLAMVTAYIANMTVLGGLAFAGRVSGSGEILKWLPGTPTTHWYSHAQEMKMASRIAAVDRALPENQDECSFRVKKLLADNHSMVPIEFEQETLMKEYWARGGEGFEWVEPDQDPAEIIWRRKMEASKAGRIAAAAKYGDKYKHIDELLPQHNMPHASLIEPPTAPELDDGSDARGRKDGYLPPGAAN</sequence>
<reference evidence="1 2" key="1">
    <citation type="journal article" date="2020" name="Front. Microbiol.">
        <title>Phenotypic and Genetic Characterization of the Cheese Ripening Yeast Geotrichum candidum.</title>
        <authorList>
            <person name="Perkins V."/>
            <person name="Vignola S."/>
            <person name="Lessard M.H."/>
            <person name="Plante P.L."/>
            <person name="Corbeil J."/>
            <person name="Dugat-Bony E."/>
            <person name="Frenette M."/>
            <person name="Labrie S."/>
        </authorList>
    </citation>
    <scope>NUCLEOTIDE SEQUENCE [LARGE SCALE GENOMIC DNA]</scope>
    <source>
        <strain evidence="1 2">LMA-1147</strain>
    </source>
</reference>
<keyword evidence="2" id="KW-1185">Reference proteome</keyword>
<evidence type="ECO:0000313" key="1">
    <source>
        <dbReference type="EMBL" id="KAF5092189.1"/>
    </source>
</evidence>
<proteinExistence type="predicted"/>
<organism evidence="1 2">
    <name type="scientific">Geotrichum galactomycetum</name>
    <dbReference type="NCBI Taxonomy" id="27317"/>
    <lineage>
        <taxon>Eukaryota</taxon>
        <taxon>Fungi</taxon>
        <taxon>Dikarya</taxon>
        <taxon>Ascomycota</taxon>
        <taxon>Saccharomycotina</taxon>
        <taxon>Dipodascomycetes</taxon>
        <taxon>Dipodascales</taxon>
        <taxon>Dipodascaceae</taxon>
        <taxon>Geotrichum</taxon>
    </lineage>
</organism>
<evidence type="ECO:0000313" key="2">
    <source>
        <dbReference type="Proteomes" id="UP000744676"/>
    </source>
</evidence>
<comment type="caution">
    <text evidence="1">The sequence shown here is derived from an EMBL/GenBank/DDBJ whole genome shotgun (WGS) entry which is preliminary data.</text>
</comment>
<gene>
    <name evidence="1" type="ORF">D0Z00_004698</name>
</gene>
<protein>
    <submittedName>
        <fullName evidence="1">Uncharacterized protein</fullName>
    </submittedName>
</protein>
<name>A0ACB6UXQ2_9ASCO</name>
<dbReference type="Proteomes" id="UP000744676">
    <property type="component" value="Unassembled WGS sequence"/>
</dbReference>